<comment type="caution">
    <text evidence="4">The sequence shown here is derived from an EMBL/GenBank/DDBJ whole genome shotgun (WGS) entry which is preliminary data.</text>
</comment>
<dbReference type="SMART" id="SM00824">
    <property type="entry name" value="PKS_TE"/>
    <property type="match status" value="1"/>
</dbReference>
<evidence type="ECO:0000259" key="3">
    <source>
        <dbReference type="SMART" id="SM00824"/>
    </source>
</evidence>
<reference evidence="4 5" key="1">
    <citation type="journal article" date="2019" name="Int. J. Syst. Evol. Microbiol.">
        <title>The Global Catalogue of Microorganisms (GCM) 10K type strain sequencing project: providing services to taxonomists for standard genome sequencing and annotation.</title>
        <authorList>
            <consortium name="The Broad Institute Genomics Platform"/>
            <consortium name="The Broad Institute Genome Sequencing Center for Infectious Disease"/>
            <person name="Wu L."/>
            <person name="Ma J."/>
        </authorList>
    </citation>
    <scope>NUCLEOTIDE SEQUENCE [LARGE SCALE GENOMIC DNA]</scope>
    <source>
        <strain evidence="4 5">JCM 8201</strain>
    </source>
</reference>
<comment type="similarity">
    <text evidence="1">Belongs to the thioesterase family.</text>
</comment>
<dbReference type="EMBL" id="BAAATZ010000012">
    <property type="protein sequence ID" value="GAA2726987.1"/>
    <property type="molecule type" value="Genomic_DNA"/>
</dbReference>
<dbReference type="InterPro" id="IPR020802">
    <property type="entry name" value="TesA-like"/>
</dbReference>
<evidence type="ECO:0000313" key="4">
    <source>
        <dbReference type="EMBL" id="GAA2726987.1"/>
    </source>
</evidence>
<keyword evidence="5" id="KW-1185">Reference proteome</keyword>
<protein>
    <submittedName>
        <fullName evidence="4">Alpha/beta fold hydrolase</fullName>
    </submittedName>
</protein>
<dbReference type="RefSeq" id="WP_344451129.1">
    <property type="nucleotide sequence ID" value="NZ_BAAATZ010000012.1"/>
</dbReference>
<feature type="domain" description="Thioesterase TesA-like" evidence="3">
    <location>
        <begin position="18"/>
        <end position="240"/>
    </location>
</feature>
<organism evidence="4 5">
    <name type="scientific">Actinocorallia aurantiaca</name>
    <dbReference type="NCBI Taxonomy" id="46204"/>
    <lineage>
        <taxon>Bacteria</taxon>
        <taxon>Bacillati</taxon>
        <taxon>Actinomycetota</taxon>
        <taxon>Actinomycetes</taxon>
        <taxon>Streptosporangiales</taxon>
        <taxon>Thermomonosporaceae</taxon>
        <taxon>Actinocorallia</taxon>
    </lineage>
</organism>
<evidence type="ECO:0000256" key="1">
    <source>
        <dbReference type="ARBA" id="ARBA00007169"/>
    </source>
</evidence>
<evidence type="ECO:0000313" key="5">
    <source>
        <dbReference type="Proteomes" id="UP001501842"/>
    </source>
</evidence>
<dbReference type="Gene3D" id="3.40.50.1820">
    <property type="entry name" value="alpha/beta hydrolase"/>
    <property type="match status" value="1"/>
</dbReference>
<proteinExistence type="inferred from homology"/>
<accession>A0ABN3U8Z0</accession>
<dbReference type="InterPro" id="IPR012223">
    <property type="entry name" value="TEII"/>
</dbReference>
<dbReference type="PANTHER" id="PTHR11487:SF0">
    <property type="entry name" value="S-ACYL FATTY ACID SYNTHASE THIOESTERASE, MEDIUM CHAIN"/>
    <property type="match status" value="1"/>
</dbReference>
<dbReference type="SUPFAM" id="SSF53474">
    <property type="entry name" value="alpha/beta-Hydrolases"/>
    <property type="match status" value="1"/>
</dbReference>
<dbReference type="Pfam" id="PF00975">
    <property type="entry name" value="Thioesterase"/>
    <property type="match status" value="1"/>
</dbReference>
<sequence length="245" mass="26574">MSWLRCPDPRPWATTRLVCFPHAGGSAVAYRGWGRAASPALEVHAVQYPGRADRIREPMMTDARQAARLIAAALGPLTDRPLAFFGHSMGTILAYETALLLQAKGVPPVHLFMSAAPAAHLREESGNPADEDDDRLVAELVKLGGTDAAALADPELRELVLPYVRADYRLIQKYVHQAGPRLNVPVTGLAGEADPHGTVDKVSRWAELTDGPFELRAFPGDHFYLNDQLPELLAEIHKALGIPAA</sequence>
<dbReference type="InterPro" id="IPR001031">
    <property type="entry name" value="Thioesterase"/>
</dbReference>
<evidence type="ECO:0000256" key="2">
    <source>
        <dbReference type="ARBA" id="ARBA00022801"/>
    </source>
</evidence>
<dbReference type="InterPro" id="IPR029058">
    <property type="entry name" value="AB_hydrolase_fold"/>
</dbReference>
<keyword evidence="2 4" id="KW-0378">Hydrolase</keyword>
<dbReference type="Proteomes" id="UP001501842">
    <property type="component" value="Unassembled WGS sequence"/>
</dbReference>
<gene>
    <name evidence="4" type="ORF">GCM10010439_31540</name>
</gene>
<name>A0ABN3U8Z0_9ACTN</name>
<dbReference type="GO" id="GO:0016787">
    <property type="term" value="F:hydrolase activity"/>
    <property type="evidence" value="ECO:0007669"/>
    <property type="project" value="UniProtKB-KW"/>
</dbReference>
<dbReference type="PANTHER" id="PTHR11487">
    <property type="entry name" value="THIOESTERASE"/>
    <property type="match status" value="1"/>
</dbReference>